<reference evidence="5" key="1">
    <citation type="submission" date="2020-07" db="EMBL/GenBank/DDBJ databases">
        <title>Multicomponent nature underlies the extraordinary mechanical properties of spider dragline silk.</title>
        <authorList>
            <person name="Kono N."/>
            <person name="Nakamura H."/>
            <person name="Mori M."/>
            <person name="Yoshida Y."/>
            <person name="Ohtoshi R."/>
            <person name="Malay A.D."/>
            <person name="Moran D.A.P."/>
            <person name="Tomita M."/>
            <person name="Numata K."/>
            <person name="Arakawa K."/>
        </authorList>
    </citation>
    <scope>NUCLEOTIDE SEQUENCE</scope>
</reference>
<dbReference type="SUPFAM" id="SSF54928">
    <property type="entry name" value="RNA-binding domain, RBD"/>
    <property type="match status" value="2"/>
</dbReference>
<dbReference type="GO" id="GO:0003729">
    <property type="term" value="F:mRNA binding"/>
    <property type="evidence" value="ECO:0007669"/>
    <property type="project" value="TreeGrafter"/>
</dbReference>
<dbReference type="InterPro" id="IPR035979">
    <property type="entry name" value="RBD_domain_sf"/>
</dbReference>
<proteinExistence type="predicted"/>
<evidence type="ECO:0000256" key="3">
    <source>
        <dbReference type="PROSITE-ProRule" id="PRU00176"/>
    </source>
</evidence>
<dbReference type="EMBL" id="BMAO01014707">
    <property type="protein sequence ID" value="GFQ96608.1"/>
    <property type="molecule type" value="Genomic_DNA"/>
</dbReference>
<name>A0A8X6G6E3_TRICU</name>
<feature type="domain" description="RRM" evidence="4">
    <location>
        <begin position="15"/>
        <end position="98"/>
    </location>
</feature>
<gene>
    <name evidence="5" type="ORF">TNCT_210961</name>
</gene>
<comment type="caution">
    <text evidence="5">The sequence shown here is derived from an EMBL/GenBank/DDBJ whole genome shotgun (WGS) entry which is preliminary data.</text>
</comment>
<dbReference type="PROSITE" id="PS50102">
    <property type="entry name" value="RRM"/>
    <property type="match status" value="2"/>
</dbReference>
<dbReference type="GO" id="GO:0006417">
    <property type="term" value="P:regulation of translation"/>
    <property type="evidence" value="ECO:0007669"/>
    <property type="project" value="TreeGrafter"/>
</dbReference>
<dbReference type="Proteomes" id="UP000887116">
    <property type="component" value="Unassembled WGS sequence"/>
</dbReference>
<dbReference type="InterPro" id="IPR000504">
    <property type="entry name" value="RRM_dom"/>
</dbReference>
<dbReference type="GO" id="GO:1990904">
    <property type="term" value="C:ribonucleoprotein complex"/>
    <property type="evidence" value="ECO:0007669"/>
    <property type="project" value="UniProtKB-KW"/>
</dbReference>
<keyword evidence="1" id="KW-0677">Repeat</keyword>
<feature type="domain" description="RRM" evidence="4">
    <location>
        <begin position="106"/>
        <end position="183"/>
    </location>
</feature>
<dbReference type="InterPro" id="IPR012677">
    <property type="entry name" value="Nucleotide-bd_a/b_plait_sf"/>
</dbReference>
<dbReference type="PANTHER" id="PTHR48032">
    <property type="entry name" value="RNA-BINDING PROTEIN MUSASHI HOMOLOG RBP6"/>
    <property type="match status" value="1"/>
</dbReference>
<evidence type="ECO:0000256" key="2">
    <source>
        <dbReference type="ARBA" id="ARBA00022884"/>
    </source>
</evidence>
<dbReference type="AlphaFoldDB" id="A0A8X6G6E3"/>
<protein>
    <submittedName>
        <fullName evidence="5">Heterogeneous nuclear ribonucleoprotein A2 homolog 1</fullName>
    </submittedName>
</protein>
<evidence type="ECO:0000313" key="6">
    <source>
        <dbReference type="Proteomes" id="UP000887116"/>
    </source>
</evidence>
<evidence type="ECO:0000256" key="1">
    <source>
        <dbReference type="ARBA" id="ARBA00022737"/>
    </source>
</evidence>
<sequence length="248" mass="28587">MRGVFWDTLQHVRYRKLFVGGIDSDVTESDLKAYFEKFGVITGCTIHRNRDTGRSRGFGFVTFKDPSSVDAVQNSRPHTICNCEVTTKRAVPREFFEIFDGLLTVNKIFVGGLRQEVQESELREYFGSFGRVKKIDIMVDRNTNTMRGFAFVEFDDYDPVDKVVLHGNHVIHGQDVTVRKAKSRLEMELIRHQTGLEPKTLPPLLRRRSIPFQQPRTINSALSAFARASLDSFDCPFHFDSRRRGRFC</sequence>
<keyword evidence="2 3" id="KW-0694">RNA-binding</keyword>
<dbReference type="PANTHER" id="PTHR48032:SF6">
    <property type="entry name" value="RNA-BINDING (RRM_RBD_RNP MOTIFS) FAMILY PROTEIN"/>
    <property type="match status" value="1"/>
</dbReference>
<evidence type="ECO:0000259" key="4">
    <source>
        <dbReference type="PROSITE" id="PS50102"/>
    </source>
</evidence>
<evidence type="ECO:0000313" key="5">
    <source>
        <dbReference type="EMBL" id="GFQ96608.1"/>
    </source>
</evidence>
<dbReference type="Gene3D" id="3.30.70.330">
    <property type="match status" value="2"/>
</dbReference>
<keyword evidence="5" id="KW-0687">Ribonucleoprotein</keyword>
<keyword evidence="6" id="KW-1185">Reference proteome</keyword>
<accession>A0A8X6G6E3</accession>
<dbReference type="OrthoDB" id="1875751at2759"/>
<organism evidence="5 6">
    <name type="scientific">Trichonephila clavata</name>
    <name type="common">Joro spider</name>
    <name type="synonym">Nephila clavata</name>
    <dbReference type="NCBI Taxonomy" id="2740835"/>
    <lineage>
        <taxon>Eukaryota</taxon>
        <taxon>Metazoa</taxon>
        <taxon>Ecdysozoa</taxon>
        <taxon>Arthropoda</taxon>
        <taxon>Chelicerata</taxon>
        <taxon>Arachnida</taxon>
        <taxon>Araneae</taxon>
        <taxon>Araneomorphae</taxon>
        <taxon>Entelegynae</taxon>
        <taxon>Araneoidea</taxon>
        <taxon>Nephilidae</taxon>
        <taxon>Trichonephila</taxon>
    </lineage>
</organism>
<dbReference type="SMART" id="SM00360">
    <property type="entry name" value="RRM"/>
    <property type="match status" value="2"/>
</dbReference>
<dbReference type="Pfam" id="PF00076">
    <property type="entry name" value="RRM_1"/>
    <property type="match status" value="2"/>
</dbReference>